<name>A0A0F7KU49_9SPHN</name>
<evidence type="ECO:0000313" key="2">
    <source>
        <dbReference type="Proteomes" id="UP000034392"/>
    </source>
</evidence>
<protein>
    <recommendedName>
        <fullName evidence="3">Right handed beta helix domain-containing protein</fullName>
    </recommendedName>
</protein>
<dbReference type="EMBL" id="CP011452">
    <property type="protein sequence ID" value="AKH43124.1"/>
    <property type="molecule type" value="Genomic_DNA"/>
</dbReference>
<dbReference type="SUPFAM" id="SSF51126">
    <property type="entry name" value="Pectin lyase-like"/>
    <property type="match status" value="1"/>
</dbReference>
<proteinExistence type="predicted"/>
<evidence type="ECO:0000313" key="1">
    <source>
        <dbReference type="EMBL" id="AKH43124.1"/>
    </source>
</evidence>
<evidence type="ECO:0008006" key="3">
    <source>
        <dbReference type="Google" id="ProtNLM"/>
    </source>
</evidence>
<dbReference type="AlphaFoldDB" id="A0A0F7KU49"/>
<dbReference type="InterPro" id="IPR011050">
    <property type="entry name" value="Pectin_lyase_fold/virulence"/>
</dbReference>
<dbReference type="KEGG" id="aay:WYH_02090"/>
<dbReference type="PATRIC" id="fig|1267766.3.peg.2114"/>
<gene>
    <name evidence="1" type="ORF">WYH_02090</name>
</gene>
<reference evidence="1" key="1">
    <citation type="submission" date="2015-05" db="EMBL/GenBank/DDBJ databases">
        <title>The complete genome of Altererythrobacter atlanticus strain 26DY36.</title>
        <authorList>
            <person name="Wu Y.-H."/>
            <person name="Cheng H."/>
            <person name="Wu X.-W."/>
        </authorList>
    </citation>
    <scope>NUCLEOTIDE SEQUENCE [LARGE SCALE GENOMIC DNA]</scope>
    <source>
        <strain evidence="1">26DY36</strain>
    </source>
</reference>
<sequence>MESSALMTRKNLVRSTFALFGAVAMAPATLGAQDRATPYVVVETGQGFDHLQQAVDAIGDARGSIAIAPGRHAECAVQGAGYISYLSAEPGAAIFDGATCEGKAALVLRGRGAEVSGLVFQNMRVPDYNGAGIRLEQGDLTVAQSWFRDSQQGILTGQDPNGTIVIDRSSFTRLGTCEGAGGCAHSIYTGDYGQLRITRSRFEEGRGGHYVKSRAGRVEIAGSSFDDAHGRATNYMIDLPGGANGQITNNWFVQGLDKENYSAFIAVAAEGKAHSSNGLTIGANDARLASGVDRNTVFVADWSGDTLDLRDNVLGRGLKPYERR</sequence>
<dbReference type="Gene3D" id="2.160.20.10">
    <property type="entry name" value="Single-stranded right-handed beta-helix, Pectin lyase-like"/>
    <property type="match status" value="1"/>
</dbReference>
<accession>A0A0F7KU49</accession>
<dbReference type="InterPro" id="IPR012334">
    <property type="entry name" value="Pectin_lyas_fold"/>
</dbReference>
<dbReference type="Proteomes" id="UP000034392">
    <property type="component" value="Chromosome"/>
</dbReference>
<dbReference type="STRING" id="1267766.WYH_02090"/>
<keyword evidence="2" id="KW-1185">Reference proteome</keyword>
<organism evidence="1 2">
    <name type="scientific">Croceibacterium atlanticum</name>
    <dbReference type="NCBI Taxonomy" id="1267766"/>
    <lineage>
        <taxon>Bacteria</taxon>
        <taxon>Pseudomonadati</taxon>
        <taxon>Pseudomonadota</taxon>
        <taxon>Alphaproteobacteria</taxon>
        <taxon>Sphingomonadales</taxon>
        <taxon>Erythrobacteraceae</taxon>
        <taxon>Croceibacterium</taxon>
    </lineage>
</organism>